<keyword evidence="6" id="KW-1185">Reference proteome</keyword>
<comment type="caution">
    <text evidence="5">The sequence shown here is derived from an EMBL/GenBank/DDBJ whole genome shotgun (WGS) entry which is preliminary data.</text>
</comment>
<dbReference type="PANTHER" id="PTHR23196">
    <property type="entry name" value="PAX TRANSCRIPTION ACTIVATION DOMAIN INTERACTING PROTEIN"/>
    <property type="match status" value="1"/>
</dbReference>
<dbReference type="EMBL" id="CAKMRJ010003334">
    <property type="protein sequence ID" value="CAH1432191.1"/>
    <property type="molecule type" value="Genomic_DNA"/>
</dbReference>
<accession>A0AAU9N382</accession>
<dbReference type="GO" id="GO:0006974">
    <property type="term" value="P:DNA damage response"/>
    <property type="evidence" value="ECO:0007669"/>
    <property type="project" value="UniProtKB-KW"/>
</dbReference>
<dbReference type="InterPro" id="IPR001357">
    <property type="entry name" value="BRCT_dom"/>
</dbReference>
<dbReference type="Proteomes" id="UP001157418">
    <property type="component" value="Unassembled WGS sequence"/>
</dbReference>
<feature type="domain" description="BRCT" evidence="4">
    <location>
        <begin position="78"/>
        <end position="147"/>
    </location>
</feature>
<protein>
    <recommendedName>
        <fullName evidence="4">BRCT domain-containing protein</fullName>
    </recommendedName>
</protein>
<evidence type="ECO:0000313" key="6">
    <source>
        <dbReference type="Proteomes" id="UP001157418"/>
    </source>
</evidence>
<dbReference type="Gene3D" id="3.40.50.10190">
    <property type="entry name" value="BRCT domain"/>
    <property type="match status" value="1"/>
</dbReference>
<keyword evidence="3" id="KW-0539">Nucleus</keyword>
<proteinExistence type="predicted"/>
<comment type="subcellular location">
    <subcellularLocation>
        <location evidence="1">Nucleus</location>
    </subcellularLocation>
</comment>
<organism evidence="5 6">
    <name type="scientific">Lactuca virosa</name>
    <dbReference type="NCBI Taxonomy" id="75947"/>
    <lineage>
        <taxon>Eukaryota</taxon>
        <taxon>Viridiplantae</taxon>
        <taxon>Streptophyta</taxon>
        <taxon>Embryophyta</taxon>
        <taxon>Tracheophyta</taxon>
        <taxon>Spermatophyta</taxon>
        <taxon>Magnoliopsida</taxon>
        <taxon>eudicotyledons</taxon>
        <taxon>Gunneridae</taxon>
        <taxon>Pentapetalae</taxon>
        <taxon>asterids</taxon>
        <taxon>campanulids</taxon>
        <taxon>Asterales</taxon>
        <taxon>Asteraceae</taxon>
        <taxon>Cichorioideae</taxon>
        <taxon>Cichorieae</taxon>
        <taxon>Lactucinae</taxon>
        <taxon>Lactuca</taxon>
    </lineage>
</organism>
<evidence type="ECO:0000313" key="5">
    <source>
        <dbReference type="EMBL" id="CAH1432191.1"/>
    </source>
</evidence>
<evidence type="ECO:0000259" key="4">
    <source>
        <dbReference type="PROSITE" id="PS50172"/>
    </source>
</evidence>
<evidence type="ECO:0000256" key="2">
    <source>
        <dbReference type="ARBA" id="ARBA00022763"/>
    </source>
</evidence>
<evidence type="ECO:0000256" key="1">
    <source>
        <dbReference type="ARBA" id="ARBA00004123"/>
    </source>
</evidence>
<dbReference type="SUPFAM" id="SSF52113">
    <property type="entry name" value="BRCT domain"/>
    <property type="match status" value="1"/>
</dbReference>
<dbReference type="PANTHER" id="PTHR23196:SF8">
    <property type="entry name" value="N-ACETYLTRANSFERASE"/>
    <property type="match status" value="1"/>
</dbReference>
<dbReference type="PROSITE" id="PS50172">
    <property type="entry name" value="BRCT"/>
    <property type="match status" value="1"/>
</dbReference>
<evidence type="ECO:0000256" key="3">
    <source>
        <dbReference type="ARBA" id="ARBA00023242"/>
    </source>
</evidence>
<dbReference type="GO" id="GO:0005634">
    <property type="term" value="C:nucleus"/>
    <property type="evidence" value="ECO:0007669"/>
    <property type="project" value="UniProtKB-SubCell"/>
</dbReference>
<gene>
    <name evidence="5" type="ORF">LVIROSA_LOCUS18858</name>
</gene>
<dbReference type="AlphaFoldDB" id="A0AAU9N382"/>
<sequence length="147" mass="16417">MLMNIADHAKKSNLTKIIEDLGGSVTSDGRSLGDITCLAKRKLQRRQIYKMDYIVKDVEYELKYRTYLRNTIVKARANPGGLLKGFEVCLATHVQPPVSTMSAIVRSAGGNVIRSVEKAKDSRKTMSAVKKGIATFSNEWFMNCVMK</sequence>
<dbReference type="InterPro" id="IPR036420">
    <property type="entry name" value="BRCT_dom_sf"/>
</dbReference>
<dbReference type="InterPro" id="IPR051579">
    <property type="entry name" value="DDR_Transcriptional_Reg"/>
</dbReference>
<keyword evidence="2" id="KW-0227">DNA damage</keyword>
<reference evidence="5 6" key="1">
    <citation type="submission" date="2022-01" db="EMBL/GenBank/DDBJ databases">
        <authorList>
            <person name="Xiong W."/>
            <person name="Schranz E."/>
        </authorList>
    </citation>
    <scope>NUCLEOTIDE SEQUENCE [LARGE SCALE GENOMIC DNA]</scope>
</reference>
<name>A0AAU9N382_9ASTR</name>